<keyword evidence="6" id="KW-0411">Iron-sulfur</keyword>
<dbReference type="GO" id="GO:0051539">
    <property type="term" value="F:4 iron, 4 sulfur cluster binding"/>
    <property type="evidence" value="ECO:0007669"/>
    <property type="project" value="UniProtKB-KW"/>
</dbReference>
<accession>A0A839HKP1</accession>
<keyword evidence="2" id="KW-0004">4Fe-4S</keyword>
<dbReference type="Gene3D" id="3.20.20.70">
    <property type="entry name" value="Aldolase class I"/>
    <property type="match status" value="1"/>
</dbReference>
<evidence type="ECO:0000313" key="8">
    <source>
        <dbReference type="EMBL" id="MBB1127238.1"/>
    </source>
</evidence>
<proteinExistence type="predicted"/>
<feature type="domain" description="Radical SAM core" evidence="7">
    <location>
        <begin position="21"/>
        <end position="235"/>
    </location>
</feature>
<keyword evidence="4" id="KW-0479">Metal-binding</keyword>
<keyword evidence="5" id="KW-0408">Iron</keyword>
<dbReference type="EMBL" id="JABVCQ010000042">
    <property type="protein sequence ID" value="MBB1127238.1"/>
    <property type="molecule type" value="Genomic_DNA"/>
</dbReference>
<dbReference type="InterPro" id="IPR012840">
    <property type="entry name" value="NrdG2"/>
</dbReference>
<evidence type="ECO:0000256" key="3">
    <source>
        <dbReference type="ARBA" id="ARBA00022691"/>
    </source>
</evidence>
<organism evidence="8 9">
    <name type="scientific">Thiospirillum jenense</name>
    <dbReference type="NCBI Taxonomy" id="1653858"/>
    <lineage>
        <taxon>Bacteria</taxon>
        <taxon>Pseudomonadati</taxon>
        <taxon>Pseudomonadota</taxon>
        <taxon>Gammaproteobacteria</taxon>
        <taxon>Chromatiales</taxon>
        <taxon>Chromatiaceae</taxon>
        <taxon>Thiospirillum</taxon>
    </lineage>
</organism>
<dbReference type="PANTHER" id="PTHR30352">
    <property type="entry name" value="PYRUVATE FORMATE-LYASE-ACTIVATING ENZYME"/>
    <property type="match status" value="1"/>
</dbReference>
<dbReference type="SFLD" id="SFLDS00029">
    <property type="entry name" value="Radical_SAM"/>
    <property type="match status" value="1"/>
</dbReference>
<comment type="caution">
    <text evidence="8">The sequence shown here is derived from an EMBL/GenBank/DDBJ whole genome shotgun (WGS) entry which is preliminary data.</text>
</comment>
<dbReference type="GO" id="GO:0003824">
    <property type="term" value="F:catalytic activity"/>
    <property type="evidence" value="ECO:0007669"/>
    <property type="project" value="InterPro"/>
</dbReference>
<dbReference type="InterPro" id="IPR058240">
    <property type="entry name" value="rSAM_sf"/>
</dbReference>
<dbReference type="RefSeq" id="WP_182584864.1">
    <property type="nucleotide sequence ID" value="NZ_JABVCQ010000042.1"/>
</dbReference>
<keyword evidence="3" id="KW-0949">S-adenosyl-L-methionine</keyword>
<dbReference type="AlphaFoldDB" id="A0A839HKP1"/>
<evidence type="ECO:0000256" key="1">
    <source>
        <dbReference type="ARBA" id="ARBA00001966"/>
    </source>
</evidence>
<gene>
    <name evidence="8" type="ORF">HUK38_13545</name>
</gene>
<name>A0A839HKP1_9GAMM</name>
<comment type="cofactor">
    <cofactor evidence="1">
        <name>[4Fe-4S] cluster</name>
        <dbReference type="ChEBI" id="CHEBI:49883"/>
    </cofactor>
</comment>
<evidence type="ECO:0000313" key="9">
    <source>
        <dbReference type="Proteomes" id="UP000548632"/>
    </source>
</evidence>
<dbReference type="SFLD" id="SFLDG01094">
    <property type="entry name" value="Uncharacterised_Radical_SAM_Su"/>
    <property type="match status" value="1"/>
</dbReference>
<evidence type="ECO:0000256" key="2">
    <source>
        <dbReference type="ARBA" id="ARBA00022485"/>
    </source>
</evidence>
<evidence type="ECO:0000256" key="6">
    <source>
        <dbReference type="ARBA" id="ARBA00023014"/>
    </source>
</evidence>
<evidence type="ECO:0000256" key="4">
    <source>
        <dbReference type="ARBA" id="ARBA00022723"/>
    </source>
</evidence>
<dbReference type="NCBIfam" id="TIGR02495">
    <property type="entry name" value="NrdG2"/>
    <property type="match status" value="1"/>
</dbReference>
<dbReference type="PANTHER" id="PTHR30352:SF13">
    <property type="entry name" value="GLYCYL-RADICAL ENZYME ACTIVATING ENZYME YJJW-RELATED"/>
    <property type="match status" value="1"/>
</dbReference>
<reference evidence="8 9" key="1">
    <citation type="journal article" date="2020" name="Arch. Microbiol.">
        <title>The genome sequence of the giant phototrophic gammaproteobacterium Thiospirillum jenense gives insight into its physiological properties and phylogenetic relationships.</title>
        <authorList>
            <person name="Imhoff J.F."/>
            <person name="Meyer T.E."/>
            <person name="Kyndt J.A."/>
        </authorList>
    </citation>
    <scope>NUCLEOTIDE SEQUENCE [LARGE SCALE GENOMIC DNA]</scope>
    <source>
        <strain evidence="8 9">DSM 216</strain>
    </source>
</reference>
<dbReference type="InterPro" id="IPR034457">
    <property type="entry name" value="Organic_radical-activating"/>
</dbReference>
<dbReference type="InterPro" id="IPR013785">
    <property type="entry name" value="Aldolase_TIM"/>
</dbReference>
<evidence type="ECO:0000259" key="7">
    <source>
        <dbReference type="PROSITE" id="PS51918"/>
    </source>
</evidence>
<dbReference type="Proteomes" id="UP000548632">
    <property type="component" value="Unassembled WGS sequence"/>
</dbReference>
<dbReference type="Pfam" id="PF04055">
    <property type="entry name" value="Radical_SAM"/>
    <property type="match status" value="1"/>
</dbReference>
<protein>
    <submittedName>
        <fullName evidence="8">Anaerobic ribonucleoside-triphosphate reductase activating protein</fullName>
    </submittedName>
</protein>
<keyword evidence="9" id="KW-1185">Reference proteome</keyword>
<dbReference type="SUPFAM" id="SSF102114">
    <property type="entry name" value="Radical SAM enzymes"/>
    <property type="match status" value="1"/>
</dbReference>
<dbReference type="PROSITE" id="PS51918">
    <property type="entry name" value="RADICAL_SAM"/>
    <property type="match status" value="1"/>
</dbReference>
<sequence>MITTASRFLRIGGFTPLTTTDYPGELAAVVFCHGCPWRCSYCHNSHLLSPIGHANLIRWDRILTFLDTRRGLLDGVVFSGGEPTVQQALPDALNTVRACGFKTGLHTSGAYPQRLQHLLPLLDWVGLDIKALPDDYPMITGVSNSGTKAWQSLSLLLKHGINLEVRTTLMPGLDNQTYLERLMQRLAAIGVKNYVLQQCQFKHAYSQKLHNQTLVDPNACLPSNIPFEHFQVRLV</sequence>
<evidence type="ECO:0000256" key="5">
    <source>
        <dbReference type="ARBA" id="ARBA00023004"/>
    </source>
</evidence>
<dbReference type="CDD" id="cd01335">
    <property type="entry name" value="Radical_SAM"/>
    <property type="match status" value="1"/>
</dbReference>
<dbReference type="InterPro" id="IPR007197">
    <property type="entry name" value="rSAM"/>
</dbReference>
<dbReference type="GO" id="GO:0046872">
    <property type="term" value="F:metal ion binding"/>
    <property type="evidence" value="ECO:0007669"/>
    <property type="project" value="UniProtKB-KW"/>
</dbReference>